<name>A0A6U2NRM9_9STRA</name>
<evidence type="ECO:0000313" key="2">
    <source>
        <dbReference type="EMBL" id="CAD9574963.1"/>
    </source>
</evidence>
<reference evidence="1" key="1">
    <citation type="submission" date="2021-01" db="EMBL/GenBank/DDBJ databases">
        <authorList>
            <person name="Corre E."/>
            <person name="Pelletier E."/>
            <person name="Niang G."/>
            <person name="Scheremetjew M."/>
            <person name="Finn R."/>
            <person name="Kale V."/>
            <person name="Holt S."/>
            <person name="Cochrane G."/>
            <person name="Meng A."/>
            <person name="Brown T."/>
            <person name="Cohen L."/>
        </authorList>
    </citation>
    <scope>NUCLEOTIDE SEQUENCE</scope>
    <source>
        <strain evidence="1">B650</strain>
    </source>
</reference>
<organism evidence="1">
    <name type="scientific">Leptocylindrus danicus</name>
    <dbReference type="NCBI Taxonomy" id="163516"/>
    <lineage>
        <taxon>Eukaryota</taxon>
        <taxon>Sar</taxon>
        <taxon>Stramenopiles</taxon>
        <taxon>Ochrophyta</taxon>
        <taxon>Bacillariophyta</taxon>
        <taxon>Coscinodiscophyceae</taxon>
        <taxon>Chaetocerotophycidae</taxon>
        <taxon>Leptocylindrales</taxon>
        <taxon>Leptocylindraceae</taxon>
        <taxon>Leptocylindrus</taxon>
    </lineage>
</organism>
<evidence type="ECO:0000313" key="1">
    <source>
        <dbReference type="EMBL" id="CAD9574961.1"/>
    </source>
</evidence>
<protein>
    <submittedName>
        <fullName evidence="1">Uncharacterized protein</fullName>
    </submittedName>
</protein>
<dbReference type="AlphaFoldDB" id="A0A6U2NRM9"/>
<proteinExistence type="predicted"/>
<gene>
    <name evidence="1" type="ORF">LDAN0321_LOCUS8665</name>
    <name evidence="2" type="ORF">LDAN0321_LOCUS8666</name>
</gene>
<accession>A0A6U2NRM9</accession>
<dbReference type="EMBL" id="HBGY01013452">
    <property type="protein sequence ID" value="CAD9574963.1"/>
    <property type="molecule type" value="Transcribed_RNA"/>
</dbReference>
<sequence length="156" mass="17342">MFNMLGRVTSNAIASSRLGLPSLRIGCKQISSRFRTVASLGSDLRKKEHIEEEKFIRDREKAIMKDARKAREEDAEQTELASSPFEALIDNAMSELHDVLDMTGDAVSPEGSRNIANWFLGDSINEVYAIANKSNDQLSEEAVKNIAAWKEGVLKV</sequence>
<dbReference type="EMBL" id="HBGY01013451">
    <property type="protein sequence ID" value="CAD9574961.1"/>
    <property type="molecule type" value="Transcribed_RNA"/>
</dbReference>